<comment type="caution">
    <text evidence="1">The sequence shown here is derived from an EMBL/GenBank/DDBJ whole genome shotgun (WGS) entry which is preliminary data.</text>
</comment>
<dbReference type="RefSeq" id="WP_190578419.1">
    <property type="nucleotide sequence ID" value="NZ_CAWPQU010000009.1"/>
</dbReference>
<accession>A0ABR8CCZ6</accession>
<dbReference type="Proteomes" id="UP000618445">
    <property type="component" value="Unassembled WGS sequence"/>
</dbReference>
<dbReference type="EMBL" id="JACJQY010000017">
    <property type="protein sequence ID" value="MBD2317582.1"/>
    <property type="molecule type" value="Genomic_DNA"/>
</dbReference>
<evidence type="ECO:0008006" key="3">
    <source>
        <dbReference type="Google" id="ProtNLM"/>
    </source>
</evidence>
<reference evidence="1 2" key="1">
    <citation type="journal article" date="2020" name="ISME J.">
        <title>Comparative genomics reveals insights into cyanobacterial evolution and habitat adaptation.</title>
        <authorList>
            <person name="Chen M.Y."/>
            <person name="Teng W.K."/>
            <person name="Zhao L."/>
            <person name="Hu C.X."/>
            <person name="Zhou Y.K."/>
            <person name="Han B.P."/>
            <person name="Song L.R."/>
            <person name="Shu W.S."/>
        </authorList>
    </citation>
    <scope>NUCLEOTIDE SEQUENCE [LARGE SCALE GENOMIC DNA]</scope>
    <source>
        <strain evidence="1 2">FACHB-1050</strain>
    </source>
</reference>
<name>A0ABR8CCZ6_9CYAN</name>
<proteinExistence type="predicted"/>
<organism evidence="1 2">
    <name type="scientific">Phormidium tenue FACHB-1050</name>
    <dbReference type="NCBI Taxonomy" id="2692857"/>
    <lineage>
        <taxon>Bacteria</taxon>
        <taxon>Bacillati</taxon>
        <taxon>Cyanobacteriota</taxon>
        <taxon>Cyanophyceae</taxon>
        <taxon>Oscillatoriophycideae</taxon>
        <taxon>Oscillatoriales</taxon>
        <taxon>Oscillatoriaceae</taxon>
        <taxon>Phormidium</taxon>
    </lineage>
</organism>
<evidence type="ECO:0000313" key="2">
    <source>
        <dbReference type="Proteomes" id="UP000618445"/>
    </source>
</evidence>
<sequence>MTLKELIYAEINKIEEDNLDELYQFVKQFANTKSAAKPKTGILNKLKRIKIQAPVDFATNVDLYMSGEKNLDNIH</sequence>
<evidence type="ECO:0000313" key="1">
    <source>
        <dbReference type="EMBL" id="MBD2317582.1"/>
    </source>
</evidence>
<protein>
    <recommendedName>
        <fullName evidence="3">DUF2281 domain-containing protein</fullName>
    </recommendedName>
</protein>
<gene>
    <name evidence="1" type="ORF">H6G05_12090</name>
</gene>
<keyword evidence="2" id="KW-1185">Reference proteome</keyword>